<sequence length="390" mass="43936">MKIGIDKIGFAMPKYYLDIRDLATARGIEPDKFTKGLLQLEMSIPPVSQDIVTLGAQAAFEILDKEDLEKIDMIIVGTESGVDQSKASSVFIHVLLDIQPFVRAIEVKEACYGATAALDFAKNHVMNNPESRVLVIASDIAKYGIKASGESTQGAGSCAMLITSNPRILELNNDNVCLTRDVMDFWRPNYSQYAFVEGKFSTEQYLGCLTTTWDKYLEKNNRQLSDFDAICLHLPYPKLGLKGLNTLLETEADDAIKEKLSERFNESILYSQRVGNIYTGSLFLGLLSLLENSTNLNPGDKIALYSYGSGAVAEIFSMTLVPGYEKQLKQNRFDEFNSRTRISIEEYEEMFFRDTTVDSEGNLDISDIKDDSRFVLEKIENHKRIYKKQF</sequence>
<reference evidence="7 8" key="1">
    <citation type="submission" date="2017-09" db="EMBL/GenBank/DDBJ databases">
        <title>Bacterial strain isolated from the female urinary microbiota.</title>
        <authorList>
            <person name="Thomas-White K."/>
            <person name="Kumar N."/>
            <person name="Forster S."/>
            <person name="Putonti C."/>
            <person name="Lawley T."/>
            <person name="Wolfe A.J."/>
        </authorList>
    </citation>
    <scope>NUCLEOTIDE SEQUENCE [LARGE SCALE GENOMIC DNA]</scope>
    <source>
        <strain evidence="7 8">UMB0186</strain>
    </source>
</reference>
<comment type="similarity">
    <text evidence="1">Belongs to the thiolase-like superfamily. HMG-CoA synthase family.</text>
</comment>
<dbReference type="STRING" id="84135.GCA_001052115_01075"/>
<dbReference type="SUPFAM" id="SSF53901">
    <property type="entry name" value="Thiolase-like"/>
    <property type="match status" value="2"/>
</dbReference>
<keyword evidence="2" id="KW-0808">Transferase</keyword>
<dbReference type="RefSeq" id="WP_102189967.1">
    <property type="nucleotide sequence ID" value="NZ_PNGT01000006.1"/>
</dbReference>
<dbReference type="EMBL" id="PNGT01000006">
    <property type="protein sequence ID" value="PMC52146.1"/>
    <property type="molecule type" value="Genomic_DNA"/>
</dbReference>
<dbReference type="Pfam" id="PF08540">
    <property type="entry name" value="HMG_CoA_synt_C"/>
    <property type="match status" value="2"/>
</dbReference>
<dbReference type="GO" id="GO:0006084">
    <property type="term" value="P:acetyl-CoA metabolic process"/>
    <property type="evidence" value="ECO:0007669"/>
    <property type="project" value="InterPro"/>
</dbReference>
<feature type="domain" description="Hydroxymethylglutaryl-coenzyme A synthase C-terminal" evidence="6">
    <location>
        <begin position="254"/>
        <end position="354"/>
    </location>
</feature>
<feature type="domain" description="Hydroxymethylglutaryl-coenzyme A synthase N-terminal" evidence="5">
    <location>
        <begin position="3"/>
        <end position="165"/>
    </location>
</feature>
<dbReference type="InterPro" id="IPR011554">
    <property type="entry name" value="HMG_CoA_synthase_prok"/>
</dbReference>
<dbReference type="Pfam" id="PF01154">
    <property type="entry name" value="HMG_CoA_synt_N"/>
    <property type="match status" value="1"/>
</dbReference>
<dbReference type="OrthoDB" id="9769523at2"/>
<dbReference type="InterPro" id="IPR013528">
    <property type="entry name" value="HMG_CoA_synth_N"/>
</dbReference>
<feature type="active site" description="Acyl-thioester intermediate" evidence="3">
    <location>
        <position position="111"/>
    </location>
</feature>
<dbReference type="CDD" id="cd00827">
    <property type="entry name" value="init_cond_enzymes"/>
    <property type="match status" value="1"/>
</dbReference>
<dbReference type="Gene3D" id="3.40.47.10">
    <property type="match status" value="2"/>
</dbReference>
<organism evidence="7 8">
    <name type="scientific">Gemella sanguinis</name>
    <dbReference type="NCBI Taxonomy" id="84135"/>
    <lineage>
        <taxon>Bacteria</taxon>
        <taxon>Bacillati</taxon>
        <taxon>Bacillota</taxon>
        <taxon>Bacilli</taxon>
        <taxon>Bacillales</taxon>
        <taxon>Gemellaceae</taxon>
        <taxon>Gemella</taxon>
    </lineage>
</organism>
<evidence type="ECO:0000259" key="5">
    <source>
        <dbReference type="Pfam" id="PF01154"/>
    </source>
</evidence>
<dbReference type="InterPro" id="IPR016039">
    <property type="entry name" value="Thiolase-like"/>
</dbReference>
<dbReference type="PANTHER" id="PTHR43323">
    <property type="entry name" value="3-HYDROXY-3-METHYLGLUTARYL COENZYME A SYNTHASE"/>
    <property type="match status" value="1"/>
</dbReference>
<dbReference type="PANTHER" id="PTHR43323:SF2">
    <property type="entry name" value="HYDROXYMETHYLGLUTARYL-COA SYNTHASE"/>
    <property type="match status" value="1"/>
</dbReference>
<feature type="domain" description="Hydroxymethylglutaryl-coenzyme A synthase C-terminal" evidence="6">
    <location>
        <begin position="179"/>
        <end position="250"/>
    </location>
</feature>
<feature type="binding site" evidence="4">
    <location>
        <position position="242"/>
    </location>
    <ligand>
        <name>(3S)-3-hydroxy-3-methylglutaryl-CoA</name>
        <dbReference type="ChEBI" id="CHEBI:43074"/>
    </ligand>
</feature>
<gene>
    <name evidence="7" type="ORF">CJ218_06005</name>
</gene>
<evidence type="ECO:0000259" key="6">
    <source>
        <dbReference type="Pfam" id="PF08540"/>
    </source>
</evidence>
<proteinExistence type="inferred from homology"/>
<evidence type="ECO:0000256" key="2">
    <source>
        <dbReference type="ARBA" id="ARBA00022679"/>
    </source>
</evidence>
<dbReference type="NCBIfam" id="TIGR01835">
    <property type="entry name" value="HMG-CoA-S_prok"/>
    <property type="match status" value="1"/>
</dbReference>
<evidence type="ECO:0000256" key="3">
    <source>
        <dbReference type="PIRSR" id="PIRSR611554-1"/>
    </source>
</evidence>
<dbReference type="Proteomes" id="UP000235670">
    <property type="component" value="Unassembled WGS sequence"/>
</dbReference>
<dbReference type="AlphaFoldDB" id="A0A2N6SE05"/>
<protein>
    <submittedName>
        <fullName evidence="7">Hydroxymethylglutaryl-CoA synthase</fullName>
    </submittedName>
</protein>
<comment type="caution">
    <text evidence="7">The sequence shown here is derived from an EMBL/GenBank/DDBJ whole genome shotgun (WGS) entry which is preliminary data.</text>
</comment>
<dbReference type="GO" id="GO:0004421">
    <property type="term" value="F:hydroxymethylglutaryl-CoA synthase activity"/>
    <property type="evidence" value="ECO:0007669"/>
    <property type="project" value="InterPro"/>
</dbReference>
<evidence type="ECO:0000256" key="1">
    <source>
        <dbReference type="ARBA" id="ARBA00007061"/>
    </source>
</evidence>
<feature type="active site" description="Proton donor/acceptor" evidence="3">
    <location>
        <position position="233"/>
    </location>
</feature>
<accession>A0A2N6SE05</accession>
<feature type="binding site" evidence="4">
    <location>
        <position position="143"/>
    </location>
    <ligand>
        <name>(3S)-3-hydroxy-3-methylglutaryl-CoA</name>
        <dbReference type="ChEBI" id="CHEBI:43074"/>
    </ligand>
</feature>
<dbReference type="InterPro" id="IPR013746">
    <property type="entry name" value="HMG_CoA_synt_C_dom"/>
</dbReference>
<feature type="active site" description="Proton donor/acceptor" evidence="3">
    <location>
        <position position="79"/>
    </location>
</feature>
<evidence type="ECO:0000313" key="7">
    <source>
        <dbReference type="EMBL" id="PMC52146.1"/>
    </source>
</evidence>
<name>A0A2N6SE05_9BACL</name>
<feature type="binding site" evidence="4">
    <location>
        <position position="276"/>
    </location>
    <ligand>
        <name>(3S)-3-hydroxy-3-methylglutaryl-CoA</name>
        <dbReference type="ChEBI" id="CHEBI:43074"/>
    </ligand>
</feature>
<evidence type="ECO:0000256" key="4">
    <source>
        <dbReference type="PIRSR" id="PIRSR611554-2"/>
    </source>
</evidence>
<evidence type="ECO:0000313" key="8">
    <source>
        <dbReference type="Proteomes" id="UP000235670"/>
    </source>
</evidence>